<comment type="caution">
    <text evidence="1">The sequence shown here is derived from an EMBL/GenBank/DDBJ whole genome shotgun (WGS) entry which is preliminary data.</text>
</comment>
<dbReference type="EMBL" id="LBRA01000011">
    <property type="protein sequence ID" value="KKP88174.1"/>
    <property type="molecule type" value="Genomic_DNA"/>
</dbReference>
<evidence type="ECO:0000313" key="2">
    <source>
        <dbReference type="Proteomes" id="UP000034683"/>
    </source>
</evidence>
<evidence type="ECO:0000313" key="1">
    <source>
        <dbReference type="EMBL" id="KKP88174.1"/>
    </source>
</evidence>
<organism evidence="1 2">
    <name type="scientific">Candidatus Nomurabacteria bacterium GW2011_GWA2_35_80</name>
    <dbReference type="NCBI Taxonomy" id="1618733"/>
    <lineage>
        <taxon>Bacteria</taxon>
        <taxon>Candidatus Nomuraibacteriota</taxon>
    </lineage>
</organism>
<feature type="non-terminal residue" evidence="1">
    <location>
        <position position="1"/>
    </location>
</feature>
<gene>
    <name evidence="1" type="ORF">UR92_C0011G0001</name>
</gene>
<accession>A0A0G0D1Q8</accession>
<sequence>KTAEKFCSANIATDLIALYQNIKKEKRDKNKNENNI</sequence>
<name>A0A0G0D1Q8_9BACT</name>
<reference evidence="1 2" key="1">
    <citation type="journal article" date="2015" name="Nature">
        <title>rRNA introns, odd ribosomes, and small enigmatic genomes across a large radiation of phyla.</title>
        <authorList>
            <person name="Brown C.T."/>
            <person name="Hug L.A."/>
            <person name="Thomas B.C."/>
            <person name="Sharon I."/>
            <person name="Castelle C.J."/>
            <person name="Singh A."/>
            <person name="Wilkins M.J."/>
            <person name="Williams K.H."/>
            <person name="Banfield J.F."/>
        </authorList>
    </citation>
    <scope>NUCLEOTIDE SEQUENCE [LARGE SCALE GENOMIC DNA]</scope>
</reference>
<dbReference type="AlphaFoldDB" id="A0A0G0D1Q8"/>
<protein>
    <submittedName>
        <fullName evidence="1">Uncharacterized protein</fullName>
    </submittedName>
</protein>
<dbReference type="Proteomes" id="UP000034683">
    <property type="component" value="Unassembled WGS sequence"/>
</dbReference>
<proteinExistence type="predicted"/>